<comment type="function">
    <text evidence="7">Catalyzes the formation of 4-diphosphocytidyl-2-C-methyl-D-erythritol from CTP and 2-C-methyl-D-erythritol 4-phosphate (MEP).</text>
</comment>
<comment type="pathway">
    <text evidence="2 7">Isoprenoid biosynthesis; isopentenyl diphosphate biosynthesis via DXP pathway; isopentenyl diphosphate from 1-deoxy-D-xylulose 5-phosphate: step 2/6.</text>
</comment>
<dbReference type="EMBL" id="LIZX01000004">
    <property type="protein sequence ID" value="KPJ70218.1"/>
    <property type="molecule type" value="Genomic_DNA"/>
</dbReference>
<evidence type="ECO:0000256" key="4">
    <source>
        <dbReference type="ARBA" id="ARBA00022679"/>
    </source>
</evidence>
<dbReference type="InterPro" id="IPR001228">
    <property type="entry name" value="IspD"/>
</dbReference>
<keyword evidence="6 7" id="KW-0414">Isoprene biosynthesis</keyword>
<dbReference type="Gene3D" id="3.90.550.10">
    <property type="entry name" value="Spore Coat Polysaccharide Biosynthesis Protein SpsA, Chain A"/>
    <property type="match status" value="1"/>
</dbReference>
<dbReference type="AlphaFoldDB" id="A0A0S7Y6L4"/>
<sequence length="221" mass="24461">MERVAAIIAAAGRGERFGSPKQLYLLKGKTVLDWSLEKFEAHEAIDEIVLVLKEEQEKEKILAHYKKIVAVVQGGKERQDSVLNGFKMIDPEKTGIVLVHDGVRPLVSKALISRVIEATLKKGAVIPALPLEDTVKEVAGKEVLRTLERQELCRVQTPQGFTYSILKKALEKAQEEGYYGTDEASLVERAGESVFVVQGDPTNIKITVPEDLKVVESLLDD</sequence>
<name>A0A0S7Y6L4_UNCSA</name>
<dbReference type="PROSITE" id="PS01295">
    <property type="entry name" value="ISPD"/>
    <property type="match status" value="1"/>
</dbReference>
<dbReference type="GO" id="GO:0019288">
    <property type="term" value="P:isopentenyl diphosphate biosynthetic process, methylerythritol 4-phosphate pathway"/>
    <property type="evidence" value="ECO:0007669"/>
    <property type="project" value="UniProtKB-UniRule"/>
</dbReference>
<feature type="site" description="Positions MEP for the nucleophilic attack" evidence="7">
    <location>
        <position position="205"/>
    </location>
</feature>
<comment type="similarity">
    <text evidence="3 7">Belongs to the IspD/TarI cytidylyltransferase family. IspD subfamily.</text>
</comment>
<comment type="catalytic activity">
    <reaction evidence="1 7">
        <text>2-C-methyl-D-erythritol 4-phosphate + CTP + H(+) = 4-CDP-2-C-methyl-D-erythritol + diphosphate</text>
        <dbReference type="Rhea" id="RHEA:13429"/>
        <dbReference type="ChEBI" id="CHEBI:15378"/>
        <dbReference type="ChEBI" id="CHEBI:33019"/>
        <dbReference type="ChEBI" id="CHEBI:37563"/>
        <dbReference type="ChEBI" id="CHEBI:57823"/>
        <dbReference type="ChEBI" id="CHEBI:58262"/>
        <dbReference type="EC" id="2.7.7.60"/>
    </reaction>
</comment>
<dbReference type="InterPro" id="IPR029044">
    <property type="entry name" value="Nucleotide-diphossugar_trans"/>
</dbReference>
<dbReference type="Proteomes" id="UP000051861">
    <property type="component" value="Unassembled WGS sequence"/>
</dbReference>
<dbReference type="Pfam" id="PF01128">
    <property type="entry name" value="IspD"/>
    <property type="match status" value="1"/>
</dbReference>
<organism evidence="8 9">
    <name type="scientific">candidate division WOR-1 bacterium DG_54_3</name>
    <dbReference type="NCBI Taxonomy" id="1703775"/>
    <lineage>
        <taxon>Bacteria</taxon>
        <taxon>Bacillati</taxon>
        <taxon>Saganbacteria</taxon>
    </lineage>
</organism>
<dbReference type="PANTHER" id="PTHR32125:SF4">
    <property type="entry name" value="2-C-METHYL-D-ERYTHRITOL 4-PHOSPHATE CYTIDYLYLTRANSFERASE, CHLOROPLASTIC"/>
    <property type="match status" value="1"/>
</dbReference>
<dbReference type="EC" id="2.7.7.60" evidence="7"/>
<evidence type="ECO:0000313" key="9">
    <source>
        <dbReference type="Proteomes" id="UP000051861"/>
    </source>
</evidence>
<feature type="site" description="Transition state stabilizer" evidence="7">
    <location>
        <position position="16"/>
    </location>
</feature>
<dbReference type="InterPro" id="IPR034683">
    <property type="entry name" value="IspD/TarI"/>
</dbReference>
<proteinExistence type="inferred from homology"/>
<evidence type="ECO:0000256" key="6">
    <source>
        <dbReference type="ARBA" id="ARBA00023229"/>
    </source>
</evidence>
<evidence type="ECO:0000256" key="7">
    <source>
        <dbReference type="HAMAP-Rule" id="MF_00108"/>
    </source>
</evidence>
<keyword evidence="4 7" id="KW-0808">Transferase</keyword>
<dbReference type="UniPathway" id="UPA00056">
    <property type="reaction ID" value="UER00093"/>
</dbReference>
<evidence type="ECO:0000256" key="2">
    <source>
        <dbReference type="ARBA" id="ARBA00004787"/>
    </source>
</evidence>
<evidence type="ECO:0000256" key="3">
    <source>
        <dbReference type="ARBA" id="ARBA00009789"/>
    </source>
</evidence>
<evidence type="ECO:0000256" key="5">
    <source>
        <dbReference type="ARBA" id="ARBA00022695"/>
    </source>
</evidence>
<accession>A0A0S7Y6L4</accession>
<dbReference type="PATRIC" id="fig|1703775.3.peg.74"/>
<dbReference type="InterPro" id="IPR050088">
    <property type="entry name" value="IspD/TarI_cytidylyltransf_bact"/>
</dbReference>
<keyword evidence="5 7" id="KW-0548">Nucleotidyltransferase</keyword>
<protein>
    <recommendedName>
        <fullName evidence="7">2-C-methyl-D-erythritol 4-phosphate cytidylyltransferase</fullName>
        <ecNumber evidence="7">2.7.7.60</ecNumber>
    </recommendedName>
    <alternativeName>
        <fullName evidence="7">4-diphosphocytidyl-2C-methyl-D-erythritol synthase</fullName>
    </alternativeName>
    <alternativeName>
        <fullName evidence="7">MEP cytidylyltransferase</fullName>
        <shortName evidence="7">MCT</shortName>
    </alternativeName>
</protein>
<dbReference type="PANTHER" id="PTHR32125">
    <property type="entry name" value="2-C-METHYL-D-ERYTHRITOL 4-PHOSPHATE CYTIDYLYLTRANSFERASE, CHLOROPLASTIC"/>
    <property type="match status" value="1"/>
</dbReference>
<dbReference type="NCBIfam" id="TIGR00453">
    <property type="entry name" value="ispD"/>
    <property type="match status" value="1"/>
</dbReference>
<evidence type="ECO:0000256" key="1">
    <source>
        <dbReference type="ARBA" id="ARBA00001282"/>
    </source>
</evidence>
<dbReference type="CDD" id="cd02516">
    <property type="entry name" value="CDP-ME_synthetase"/>
    <property type="match status" value="1"/>
</dbReference>
<dbReference type="HAMAP" id="MF_00108">
    <property type="entry name" value="IspD"/>
    <property type="match status" value="1"/>
</dbReference>
<feature type="site" description="Transition state stabilizer" evidence="7">
    <location>
        <position position="21"/>
    </location>
</feature>
<comment type="caution">
    <text evidence="8">The sequence shown here is derived from an EMBL/GenBank/DDBJ whole genome shotgun (WGS) entry which is preliminary data.</text>
</comment>
<evidence type="ECO:0000313" key="8">
    <source>
        <dbReference type="EMBL" id="KPJ70218.1"/>
    </source>
</evidence>
<dbReference type="FunFam" id="3.90.550.10:FF:000003">
    <property type="entry name" value="2-C-methyl-D-erythritol 4-phosphate cytidylyltransferase"/>
    <property type="match status" value="1"/>
</dbReference>
<feature type="site" description="Positions MEP for the nucleophilic attack" evidence="7">
    <location>
        <position position="149"/>
    </location>
</feature>
<dbReference type="InterPro" id="IPR018294">
    <property type="entry name" value="ISPD_synthase_CS"/>
</dbReference>
<dbReference type="GO" id="GO:0050518">
    <property type="term" value="F:2-C-methyl-D-erythritol 4-phosphate cytidylyltransferase activity"/>
    <property type="evidence" value="ECO:0007669"/>
    <property type="project" value="UniProtKB-UniRule"/>
</dbReference>
<gene>
    <name evidence="7" type="primary">ispD</name>
    <name evidence="8" type="ORF">AMJ44_00445</name>
</gene>
<reference evidence="8 9" key="1">
    <citation type="journal article" date="2015" name="Microbiome">
        <title>Genomic resolution of linkages in carbon, nitrogen, and sulfur cycling among widespread estuary sediment bacteria.</title>
        <authorList>
            <person name="Baker B.J."/>
            <person name="Lazar C.S."/>
            <person name="Teske A.P."/>
            <person name="Dick G.J."/>
        </authorList>
    </citation>
    <scope>NUCLEOTIDE SEQUENCE [LARGE SCALE GENOMIC DNA]</scope>
    <source>
        <strain evidence="8">DG_54_3</strain>
    </source>
</reference>
<dbReference type="SUPFAM" id="SSF53448">
    <property type="entry name" value="Nucleotide-diphospho-sugar transferases"/>
    <property type="match status" value="1"/>
</dbReference>